<keyword evidence="1" id="KW-0813">Transport</keyword>
<protein>
    <submittedName>
        <fullName evidence="1">Multiple sugar transport system substrate-binding protein</fullName>
    </submittedName>
</protein>
<comment type="caution">
    <text evidence="1">The sequence shown here is derived from an EMBL/GenBank/DDBJ whole genome shotgun (WGS) entry which is preliminary data.</text>
</comment>
<dbReference type="RefSeq" id="WP_165907918.1">
    <property type="nucleotide sequence ID" value="NZ_SLUN01000010.1"/>
</dbReference>
<organism evidence="1 2">
    <name type="scientific">Hydrogenispora ethanolica</name>
    <dbReference type="NCBI Taxonomy" id="1082276"/>
    <lineage>
        <taxon>Bacteria</taxon>
        <taxon>Bacillati</taxon>
        <taxon>Bacillota</taxon>
        <taxon>Hydrogenispora</taxon>
    </lineage>
</organism>
<dbReference type="Gene3D" id="3.40.190.10">
    <property type="entry name" value="Periplasmic binding protein-like II"/>
    <property type="match status" value="1"/>
</dbReference>
<dbReference type="EMBL" id="SLUN01000010">
    <property type="protein sequence ID" value="TCL70014.1"/>
    <property type="molecule type" value="Genomic_DNA"/>
</dbReference>
<dbReference type="Pfam" id="PF13416">
    <property type="entry name" value="SBP_bac_8"/>
    <property type="match status" value="1"/>
</dbReference>
<sequence length="449" mass="50129">MKRSFMVGLTFLFIAVLVMPVISAAGPVKLTYCYWGSPAEDRVLKEAFKNFEAAHPGITVEPMYIPGDITGTEYAAKIKALSQAGELPDLGYFRPDHFGSWATAGLFMNLSPLIQKEKLEKAVLPQVWLKVKNKVYGSYSAAECQVLFYNKDVLQKAGVPLPPTDYRKGWSWNQFVEYCKKITTDRNGKHPGESGFDPGKITCYGVSYQLWHAMLLPAIWSNNGDFISPDGKQFKLDRPESVEVLQKLADLINKDHVFAYTNPSSTSGAGLPAPPVMLANGQLGFYVTGQWELLDLAKMNFPLGIGALPIFKKPAQMYVSGASVIFKSTKHPKEAWELHKWMMNPDKTLDLYTSGLWLPTKASWYTNPADLKKWTDNPVHPAGFKEAVLDSMQIARVHMEVKVKNFPRIWGEAVAPELDLVWSGQKTAAEAMKAAKKRVLSLKLLQGNY</sequence>
<dbReference type="InterPro" id="IPR050490">
    <property type="entry name" value="Bact_solute-bd_prot1"/>
</dbReference>
<dbReference type="AlphaFoldDB" id="A0A4R1RUF7"/>
<keyword evidence="1" id="KW-0762">Sugar transport</keyword>
<accession>A0A4R1RUF7</accession>
<dbReference type="SUPFAM" id="SSF53850">
    <property type="entry name" value="Periplasmic binding protein-like II"/>
    <property type="match status" value="1"/>
</dbReference>
<gene>
    <name evidence="1" type="ORF">EDC14_10103</name>
</gene>
<dbReference type="PANTHER" id="PTHR43649:SF12">
    <property type="entry name" value="DIACETYLCHITOBIOSE BINDING PROTEIN DASA"/>
    <property type="match status" value="1"/>
</dbReference>
<dbReference type="CDD" id="cd13585">
    <property type="entry name" value="PBP2_TMBP_like"/>
    <property type="match status" value="1"/>
</dbReference>
<dbReference type="Proteomes" id="UP000295008">
    <property type="component" value="Unassembled WGS sequence"/>
</dbReference>
<keyword evidence="2" id="KW-1185">Reference proteome</keyword>
<evidence type="ECO:0000313" key="2">
    <source>
        <dbReference type="Proteomes" id="UP000295008"/>
    </source>
</evidence>
<proteinExistence type="predicted"/>
<reference evidence="1 2" key="1">
    <citation type="submission" date="2019-03" db="EMBL/GenBank/DDBJ databases">
        <title>Genomic Encyclopedia of Type Strains, Phase IV (KMG-IV): sequencing the most valuable type-strain genomes for metagenomic binning, comparative biology and taxonomic classification.</title>
        <authorList>
            <person name="Goeker M."/>
        </authorList>
    </citation>
    <scope>NUCLEOTIDE SEQUENCE [LARGE SCALE GENOMIC DNA]</scope>
    <source>
        <strain evidence="1 2">LX-B</strain>
    </source>
</reference>
<name>A0A4R1RUF7_HYDET</name>
<evidence type="ECO:0000313" key="1">
    <source>
        <dbReference type="EMBL" id="TCL70014.1"/>
    </source>
</evidence>
<dbReference type="InterPro" id="IPR006059">
    <property type="entry name" value="SBP"/>
</dbReference>
<dbReference type="PANTHER" id="PTHR43649">
    <property type="entry name" value="ARABINOSE-BINDING PROTEIN-RELATED"/>
    <property type="match status" value="1"/>
</dbReference>